<dbReference type="Pfam" id="PF07310">
    <property type="entry name" value="PAS_5"/>
    <property type="match status" value="1"/>
</dbReference>
<evidence type="ECO:0000313" key="2">
    <source>
        <dbReference type="Proteomes" id="UP000662572"/>
    </source>
</evidence>
<evidence type="ECO:0000313" key="1">
    <source>
        <dbReference type="EMBL" id="GGZ43786.1"/>
    </source>
</evidence>
<sequence>MSHSSTLSFLSYWRALQQGAAQNSPQKLPTRRDETEISRAAPLRSDFDPVQLKDLMPQMMMIATAGNDYRFRLTGGFLVALHGPGLKATPFTRLFAPAHEDQLKLALNMAAHRQQPLILSVSAATSRNETVRIDIALAPLRNATGDVDRMVGLYQPKGPIPFLRRSTVTAMTLHSVRLYDPERLPRESHLRLVSISGKRIA</sequence>
<organism evidence="1 2">
    <name type="scientific">Asticcacaulis endophyticus</name>
    <dbReference type="NCBI Taxonomy" id="1395890"/>
    <lineage>
        <taxon>Bacteria</taxon>
        <taxon>Pseudomonadati</taxon>
        <taxon>Pseudomonadota</taxon>
        <taxon>Alphaproteobacteria</taxon>
        <taxon>Caulobacterales</taxon>
        <taxon>Caulobacteraceae</taxon>
        <taxon>Asticcacaulis</taxon>
    </lineage>
</organism>
<name>A0A918QES5_9CAUL</name>
<dbReference type="Proteomes" id="UP000662572">
    <property type="component" value="Unassembled WGS sequence"/>
</dbReference>
<gene>
    <name evidence="1" type="ORF">GCM10011273_33290</name>
</gene>
<comment type="caution">
    <text evidence="1">The sequence shown here is derived from an EMBL/GenBank/DDBJ whole genome shotgun (WGS) entry which is preliminary data.</text>
</comment>
<dbReference type="InterPro" id="IPR009922">
    <property type="entry name" value="DUF1457"/>
</dbReference>
<proteinExistence type="predicted"/>
<reference evidence="1" key="2">
    <citation type="submission" date="2020-09" db="EMBL/GenBank/DDBJ databases">
        <authorList>
            <person name="Sun Q."/>
            <person name="Kim S."/>
        </authorList>
    </citation>
    <scope>NUCLEOTIDE SEQUENCE</scope>
    <source>
        <strain evidence="1">KCTC 32296</strain>
    </source>
</reference>
<dbReference type="EMBL" id="BMZB01000006">
    <property type="protein sequence ID" value="GGZ43786.1"/>
    <property type="molecule type" value="Genomic_DNA"/>
</dbReference>
<dbReference type="AlphaFoldDB" id="A0A918QES5"/>
<dbReference type="RefSeq" id="WP_189488689.1">
    <property type="nucleotide sequence ID" value="NZ_BMZB01000006.1"/>
</dbReference>
<keyword evidence="2" id="KW-1185">Reference proteome</keyword>
<reference evidence="1" key="1">
    <citation type="journal article" date="2014" name="Int. J. Syst. Evol. Microbiol.">
        <title>Complete genome sequence of Corynebacterium casei LMG S-19264T (=DSM 44701T), isolated from a smear-ripened cheese.</title>
        <authorList>
            <consortium name="US DOE Joint Genome Institute (JGI-PGF)"/>
            <person name="Walter F."/>
            <person name="Albersmeier A."/>
            <person name="Kalinowski J."/>
            <person name="Ruckert C."/>
        </authorList>
    </citation>
    <scope>NUCLEOTIDE SEQUENCE</scope>
    <source>
        <strain evidence="1">KCTC 32296</strain>
    </source>
</reference>
<protein>
    <recommendedName>
        <fullName evidence="3">PAS domain-containing protein</fullName>
    </recommendedName>
</protein>
<evidence type="ECO:0008006" key="3">
    <source>
        <dbReference type="Google" id="ProtNLM"/>
    </source>
</evidence>
<accession>A0A918QES5</accession>
<dbReference type="PIRSF" id="PIRSF031878">
    <property type="entry name" value="UCP031878"/>
    <property type="match status" value="1"/>
</dbReference>